<dbReference type="AlphaFoldDB" id="A0A8J7FK77"/>
<dbReference type="EMBL" id="JADEYS010000009">
    <property type="protein sequence ID" value="MBE9397753.1"/>
    <property type="molecule type" value="Genomic_DNA"/>
</dbReference>
<feature type="binding site" evidence="5">
    <location>
        <begin position="49"/>
        <end position="51"/>
    </location>
    <ligand>
        <name>substrate</name>
    </ligand>
</feature>
<dbReference type="EC" id="5.3.1.23" evidence="5"/>
<dbReference type="InterPro" id="IPR005251">
    <property type="entry name" value="IF-M1Pi"/>
</dbReference>
<dbReference type="PANTHER" id="PTHR43475:SF1">
    <property type="entry name" value="METHYLTHIORIBOSE-1-PHOSPHATE ISOMERASE"/>
    <property type="match status" value="1"/>
</dbReference>
<evidence type="ECO:0000256" key="1">
    <source>
        <dbReference type="ARBA" id="ARBA00023235"/>
    </source>
</evidence>
<evidence type="ECO:0000313" key="7">
    <source>
        <dbReference type="Proteomes" id="UP000640333"/>
    </source>
</evidence>
<dbReference type="NCBIfam" id="TIGR00512">
    <property type="entry name" value="salvage_mtnA"/>
    <property type="match status" value="1"/>
</dbReference>
<evidence type="ECO:0000256" key="4">
    <source>
        <dbReference type="ARBA" id="ARBA00058145"/>
    </source>
</evidence>
<comment type="pathway">
    <text evidence="5">Amino-acid biosynthesis; L-methionine biosynthesis via salvage pathway; L-methionine from S-methyl-5-thio-alpha-D-ribose 1-phosphate: step 1/6.</text>
</comment>
<evidence type="ECO:0000313" key="6">
    <source>
        <dbReference type="EMBL" id="MBE9397753.1"/>
    </source>
</evidence>
<dbReference type="FunFam" id="1.20.120.420:FF:000003">
    <property type="entry name" value="Methylthioribose-1-phosphate isomerase"/>
    <property type="match status" value="1"/>
</dbReference>
<protein>
    <recommendedName>
        <fullName evidence="5">Methylthioribose-1-phosphate isomerase</fullName>
        <shortName evidence="5">M1Pi</shortName>
        <shortName evidence="5">MTR-1-P isomerase</shortName>
        <ecNumber evidence="5">5.3.1.23</ecNumber>
    </recommendedName>
    <alternativeName>
        <fullName evidence="5">S-methyl-5-thioribose-1-phosphate isomerase</fullName>
    </alternativeName>
</protein>
<comment type="similarity">
    <text evidence="5">Belongs to the EIF-2B alpha/beta/delta subunits family. MtnA subfamily.</text>
</comment>
<dbReference type="Proteomes" id="UP000640333">
    <property type="component" value="Unassembled WGS sequence"/>
</dbReference>
<dbReference type="InterPro" id="IPR042529">
    <property type="entry name" value="IF_2B-like_C"/>
</dbReference>
<dbReference type="GO" id="GO:0019509">
    <property type="term" value="P:L-methionine salvage from methylthioadenosine"/>
    <property type="evidence" value="ECO:0007669"/>
    <property type="project" value="UniProtKB-UniRule"/>
</dbReference>
<keyword evidence="5" id="KW-0028">Amino-acid biosynthesis</keyword>
<dbReference type="HAMAP" id="MF_01678">
    <property type="entry name" value="Salvage_MtnA"/>
    <property type="match status" value="1"/>
</dbReference>
<reference evidence="6" key="1">
    <citation type="submission" date="2020-10" db="EMBL/GenBank/DDBJ databases">
        <title>Bacterium isolated from coastal waters sediment.</title>
        <authorList>
            <person name="Chen R.-J."/>
            <person name="Lu D.-C."/>
            <person name="Zhu K.-L."/>
            <person name="Du Z.-J."/>
        </authorList>
    </citation>
    <scope>NUCLEOTIDE SEQUENCE</scope>
    <source>
        <strain evidence="6">N1Y112</strain>
    </source>
</reference>
<feature type="binding site" evidence="5">
    <location>
        <begin position="237"/>
        <end position="238"/>
    </location>
    <ligand>
        <name>substrate</name>
    </ligand>
</feature>
<evidence type="ECO:0000256" key="2">
    <source>
        <dbReference type="ARBA" id="ARBA00050906"/>
    </source>
</evidence>
<proteinExistence type="inferred from homology"/>
<dbReference type="InterPro" id="IPR037171">
    <property type="entry name" value="NagB/RpiA_transferase-like"/>
</dbReference>
<dbReference type="FunFam" id="3.40.50.10470:FF:000006">
    <property type="entry name" value="Methylthioribose-1-phosphate isomerase"/>
    <property type="match status" value="1"/>
</dbReference>
<sequence>MKDLLATSIRCLDNQLEVLDQHQLPHKEIWLPCRTADDMIDMIKKLQIRGAPLIGIGASLLLARLAEDGMGEADLREAASRLRAARPTAVNLMNNLDSMLTALDTGGPDALPYTAEQLFEEDVRLCQKMSANGANLIAAGSNVLTHCNTGSLATAGAGTAIGVITALQAQDKHPHVYVDETRPLLQGGRLTAWEMQKLGVDYTLICDNMAALLMAQGKVDAILVGSDRIAANGDFANKVGTYSLAVNAHYHQVPFYVVAPYTTVDPACPNGAAIPIEERSAQEVQGVSGSFGEVLWSPKNARVFNPAFDVTPAKLVTGWILDNGVFDQEQIAQGALLHLNN</sequence>
<comment type="catalytic activity">
    <reaction evidence="3">
        <text>5-(methylsulfanyl)-alpha-D-ribose 1-phosphate = 5-(methylsulfanyl)-D-ribulose 1-phosphate</text>
        <dbReference type="Rhea" id="RHEA:19989"/>
        <dbReference type="ChEBI" id="CHEBI:58533"/>
        <dbReference type="ChEBI" id="CHEBI:58548"/>
        <dbReference type="EC" id="5.3.1.23"/>
    </reaction>
    <physiologicalReaction direction="left-to-right" evidence="3">
        <dbReference type="Rhea" id="RHEA:19990"/>
    </physiologicalReaction>
</comment>
<dbReference type="RefSeq" id="WP_193953301.1">
    <property type="nucleotide sequence ID" value="NZ_JADEYS010000009.1"/>
</dbReference>
<feature type="binding site" evidence="5">
    <location>
        <position position="186"/>
    </location>
    <ligand>
        <name>substrate</name>
    </ligand>
</feature>
<keyword evidence="1 5" id="KW-0413">Isomerase</keyword>
<feature type="site" description="Transition state stabilizer" evidence="5">
    <location>
        <position position="147"/>
    </location>
</feature>
<feature type="active site" description="Proton donor" evidence="5">
    <location>
        <position position="227"/>
    </location>
</feature>
<keyword evidence="7" id="KW-1185">Reference proteome</keyword>
<dbReference type="InterPro" id="IPR011559">
    <property type="entry name" value="Initiation_fac_2B_a/b/d"/>
</dbReference>
<accession>A0A8J7FK77</accession>
<comment type="catalytic activity">
    <reaction evidence="2">
        <text>5-deoxy-alpha-D-ribose 1-phosphate = 5-deoxy-D-ribulose 1-phosphate</text>
        <dbReference type="Rhea" id="RHEA:61296"/>
        <dbReference type="ChEBI" id="CHEBI:58749"/>
        <dbReference type="ChEBI" id="CHEBI:144504"/>
    </reaction>
    <physiologicalReaction direction="left-to-right" evidence="2">
        <dbReference type="Rhea" id="RHEA:61297"/>
    </physiologicalReaction>
</comment>
<dbReference type="InterPro" id="IPR000649">
    <property type="entry name" value="IF-2B-related"/>
</dbReference>
<evidence type="ECO:0000256" key="3">
    <source>
        <dbReference type="ARBA" id="ARBA00051169"/>
    </source>
</evidence>
<dbReference type="InterPro" id="IPR027363">
    <property type="entry name" value="M1Pi_N"/>
</dbReference>
<feature type="binding site" evidence="5">
    <location>
        <position position="86"/>
    </location>
    <ligand>
        <name>substrate</name>
    </ligand>
</feature>
<dbReference type="UniPathway" id="UPA00904">
    <property type="reaction ID" value="UER00874"/>
</dbReference>
<name>A0A8J7FK77_9GAMM</name>
<comment type="function">
    <text evidence="4">Catalyzes the interconversion of methylthioribose-1-phosphate (MTR-1-P) into methylthioribulose-1-phosphate (MTRu-1-P). Also catalyzes the interconversion of 5-deoxyribose 1-phosphate and 5-deoxyribulose 1-phosphate. Part of a bifunctional DHAP-shunt salvage pathway for SAM by-products.</text>
</comment>
<dbReference type="GO" id="GO:0046523">
    <property type="term" value="F:S-methyl-5-thioribose-1-phosphate isomerase activity"/>
    <property type="evidence" value="ECO:0007669"/>
    <property type="project" value="UniProtKB-UniRule"/>
</dbReference>
<dbReference type="NCBIfam" id="TIGR00524">
    <property type="entry name" value="eIF-2B_rel"/>
    <property type="match status" value="1"/>
</dbReference>
<dbReference type="Gene3D" id="1.20.120.420">
    <property type="entry name" value="translation initiation factor eif-2b, domain 1"/>
    <property type="match status" value="1"/>
</dbReference>
<organism evidence="6 7">
    <name type="scientific">Pontibacterium sinense</name>
    <dbReference type="NCBI Taxonomy" id="2781979"/>
    <lineage>
        <taxon>Bacteria</taxon>
        <taxon>Pseudomonadati</taxon>
        <taxon>Pseudomonadota</taxon>
        <taxon>Gammaproteobacteria</taxon>
        <taxon>Oceanospirillales</taxon>
        <taxon>Oceanospirillaceae</taxon>
        <taxon>Pontibacterium</taxon>
    </lineage>
</organism>
<dbReference type="SUPFAM" id="SSF100950">
    <property type="entry name" value="NagB/RpiA/CoA transferase-like"/>
    <property type="match status" value="1"/>
</dbReference>
<keyword evidence="5" id="KW-0486">Methionine biosynthesis</keyword>
<evidence type="ECO:0000256" key="5">
    <source>
        <dbReference type="HAMAP-Rule" id="MF_01678"/>
    </source>
</evidence>
<gene>
    <name evidence="5 6" type="primary">mtnA</name>
    <name evidence="6" type="ORF">IOQ59_10830</name>
</gene>
<dbReference type="PANTHER" id="PTHR43475">
    <property type="entry name" value="METHYLTHIORIBOSE-1-PHOSPHATE ISOMERASE"/>
    <property type="match status" value="1"/>
</dbReference>
<dbReference type="Pfam" id="PF01008">
    <property type="entry name" value="IF-2B"/>
    <property type="match status" value="1"/>
</dbReference>
<dbReference type="NCBIfam" id="NF004326">
    <property type="entry name" value="PRK05720.1"/>
    <property type="match status" value="1"/>
</dbReference>
<dbReference type="Gene3D" id="3.40.50.10470">
    <property type="entry name" value="Translation initiation factor eif-2b, domain 2"/>
    <property type="match status" value="1"/>
</dbReference>
<comment type="caution">
    <text evidence="6">The sequence shown here is derived from an EMBL/GenBank/DDBJ whole genome shotgun (WGS) entry which is preliminary data.</text>
</comment>